<evidence type="ECO:0000313" key="1">
    <source>
        <dbReference type="EMBL" id="KAK8398763.1"/>
    </source>
</evidence>
<keyword evidence="2" id="KW-1185">Reference proteome</keyword>
<name>A0AAW0UHU2_SCYPA</name>
<dbReference type="EMBL" id="JARAKH010000012">
    <property type="protein sequence ID" value="KAK8398763.1"/>
    <property type="molecule type" value="Genomic_DNA"/>
</dbReference>
<protein>
    <submittedName>
        <fullName evidence="1">Uncharacterized protein</fullName>
    </submittedName>
</protein>
<organism evidence="1 2">
    <name type="scientific">Scylla paramamosain</name>
    <name type="common">Mud crab</name>
    <dbReference type="NCBI Taxonomy" id="85552"/>
    <lineage>
        <taxon>Eukaryota</taxon>
        <taxon>Metazoa</taxon>
        <taxon>Ecdysozoa</taxon>
        <taxon>Arthropoda</taxon>
        <taxon>Crustacea</taxon>
        <taxon>Multicrustacea</taxon>
        <taxon>Malacostraca</taxon>
        <taxon>Eumalacostraca</taxon>
        <taxon>Eucarida</taxon>
        <taxon>Decapoda</taxon>
        <taxon>Pleocyemata</taxon>
        <taxon>Brachyura</taxon>
        <taxon>Eubrachyura</taxon>
        <taxon>Portunoidea</taxon>
        <taxon>Portunidae</taxon>
        <taxon>Portuninae</taxon>
        <taxon>Scylla</taxon>
    </lineage>
</organism>
<sequence length="254" mass="27451">MIFLEAIWRGEELGAARRVPLPAGLEGVPATLACPVPAPSFTHCGDGLVLQLQFLAVHCTQLWFFAEKESLHDKRQSGIHDVRILGCASRPGEQQRGSTATYPARETKGAALRVPPRAGVGDKTTLYIRRSRCSDAPFKRRTHARVRIVVVVGSGGQDRDCLQDLVAACIQGSVGRAAGGSEQANVAATHRQTLIVPPRRAQWLAPARPVNAAASTQSGIQAALRLPHSFITTQLKDRTQCLYFGTRERFSGGL</sequence>
<dbReference type="AlphaFoldDB" id="A0AAW0UHU2"/>
<proteinExistence type="predicted"/>
<gene>
    <name evidence="1" type="ORF">O3P69_004097</name>
</gene>
<reference evidence="1 2" key="1">
    <citation type="submission" date="2023-03" db="EMBL/GenBank/DDBJ databases">
        <title>High-quality genome of Scylla paramamosain provides insights in environmental adaptation.</title>
        <authorList>
            <person name="Zhang L."/>
        </authorList>
    </citation>
    <scope>NUCLEOTIDE SEQUENCE [LARGE SCALE GENOMIC DNA]</scope>
    <source>
        <strain evidence="1">LZ_2023a</strain>
        <tissue evidence="1">Muscle</tissue>
    </source>
</reference>
<evidence type="ECO:0000313" key="2">
    <source>
        <dbReference type="Proteomes" id="UP001487740"/>
    </source>
</evidence>
<dbReference type="Proteomes" id="UP001487740">
    <property type="component" value="Unassembled WGS sequence"/>
</dbReference>
<comment type="caution">
    <text evidence="1">The sequence shown here is derived from an EMBL/GenBank/DDBJ whole genome shotgun (WGS) entry which is preliminary data.</text>
</comment>
<accession>A0AAW0UHU2</accession>